<comment type="caution">
    <text evidence="2">The sequence shown here is derived from an EMBL/GenBank/DDBJ whole genome shotgun (WGS) entry which is preliminary data.</text>
</comment>
<keyword evidence="1" id="KW-0732">Signal</keyword>
<reference evidence="3" key="1">
    <citation type="journal article" date="2019" name="Int. J. Syst. Evol. Microbiol.">
        <title>The Global Catalogue of Microorganisms (GCM) 10K type strain sequencing project: providing services to taxonomists for standard genome sequencing and annotation.</title>
        <authorList>
            <consortium name="The Broad Institute Genomics Platform"/>
            <consortium name="The Broad Institute Genome Sequencing Center for Infectious Disease"/>
            <person name="Wu L."/>
            <person name="Ma J."/>
        </authorList>
    </citation>
    <scope>NUCLEOTIDE SEQUENCE [LARGE SCALE GENOMIC DNA]</scope>
    <source>
        <strain evidence="3">WYCCWR 12678</strain>
    </source>
</reference>
<accession>A0ABV9Q046</accession>
<proteinExistence type="predicted"/>
<keyword evidence="3" id="KW-1185">Reference proteome</keyword>
<feature type="signal peptide" evidence="1">
    <location>
        <begin position="1"/>
        <end position="22"/>
    </location>
</feature>
<name>A0ABV9Q046_9BACL</name>
<feature type="chain" id="PRO_5045377724" evidence="1">
    <location>
        <begin position="23"/>
        <end position="127"/>
    </location>
</feature>
<dbReference type="RefSeq" id="WP_380025493.1">
    <property type="nucleotide sequence ID" value="NZ_JBHSHC010000072.1"/>
</dbReference>
<evidence type="ECO:0000256" key="1">
    <source>
        <dbReference type="SAM" id="SignalP"/>
    </source>
</evidence>
<evidence type="ECO:0000313" key="3">
    <source>
        <dbReference type="Proteomes" id="UP001596002"/>
    </source>
</evidence>
<evidence type="ECO:0000313" key="2">
    <source>
        <dbReference type="EMBL" id="MFC4767571.1"/>
    </source>
</evidence>
<dbReference type="Proteomes" id="UP001596002">
    <property type="component" value="Unassembled WGS sequence"/>
</dbReference>
<organism evidence="2 3">
    <name type="scientific">Effusibacillus consociatus</name>
    <dbReference type="NCBI Taxonomy" id="1117041"/>
    <lineage>
        <taxon>Bacteria</taxon>
        <taxon>Bacillati</taxon>
        <taxon>Bacillota</taxon>
        <taxon>Bacilli</taxon>
        <taxon>Bacillales</taxon>
        <taxon>Alicyclobacillaceae</taxon>
        <taxon>Effusibacillus</taxon>
    </lineage>
</organism>
<protein>
    <submittedName>
        <fullName evidence="2">Uncharacterized protein</fullName>
    </submittedName>
</protein>
<dbReference type="EMBL" id="JBHSHC010000072">
    <property type="protein sequence ID" value="MFC4767571.1"/>
    <property type="molecule type" value="Genomic_DNA"/>
</dbReference>
<sequence>MKKLFAFILAILMVFTSAQAFAAGNGKQIQISAEDEKFLLQHWENEGVDKATQKKLLDKIKKGETLDSDKPENIEKVSKALAIKGAGRKKVTFRDGSFVIQSVSGGTVSCGTGYCNYTDATVERTAW</sequence>
<gene>
    <name evidence="2" type="ORF">ACFO8Q_09380</name>
</gene>